<sequence length="216" mass="22698">MITPEQAEAIADKWAHALHPDSTVQLERFDLGFVARRTLPELAGVTGIVMDAPATMIIDGTTGVTTPCPNVDTASLVRLYTAQAAARDRFSAPLLGLLRMAGWQPGREMGGIADAWWARCAPAGAPFPASVRAVVSEFGGINLRPARLWLAPTPVDVPVTFVPVDGGVAAGVGAIGDRIIAVDEHGGIHLSQDGTVERVGDTFDAGLARMLNLAER</sequence>
<dbReference type="AlphaFoldDB" id="A0A7W7WND7"/>
<dbReference type="EMBL" id="JACHJW010000001">
    <property type="protein sequence ID" value="MBB4957123.1"/>
    <property type="molecule type" value="Genomic_DNA"/>
</dbReference>
<gene>
    <name evidence="1" type="ORF">FHR38_000856</name>
</gene>
<dbReference type="RefSeq" id="WP_184532940.1">
    <property type="nucleotide sequence ID" value="NZ_JACHJW010000001.1"/>
</dbReference>
<comment type="caution">
    <text evidence="1">The sequence shown here is derived from an EMBL/GenBank/DDBJ whole genome shotgun (WGS) entry which is preliminary data.</text>
</comment>
<dbReference type="InterPro" id="IPR025850">
    <property type="entry name" value="SUKH-3"/>
</dbReference>
<name>A0A7W7WND7_9ACTN</name>
<dbReference type="Proteomes" id="UP000578819">
    <property type="component" value="Unassembled WGS sequence"/>
</dbReference>
<reference evidence="1 2" key="1">
    <citation type="submission" date="2020-08" db="EMBL/GenBank/DDBJ databases">
        <title>Sequencing the genomes of 1000 actinobacteria strains.</title>
        <authorList>
            <person name="Klenk H.-P."/>
        </authorList>
    </citation>
    <scope>NUCLEOTIDE SEQUENCE [LARGE SCALE GENOMIC DNA]</scope>
    <source>
        <strain evidence="1 2">DSM 45886</strain>
    </source>
</reference>
<organism evidence="1 2">
    <name type="scientific">Micromonospora polyrhachis</name>
    <dbReference type="NCBI Taxonomy" id="1282883"/>
    <lineage>
        <taxon>Bacteria</taxon>
        <taxon>Bacillati</taxon>
        <taxon>Actinomycetota</taxon>
        <taxon>Actinomycetes</taxon>
        <taxon>Micromonosporales</taxon>
        <taxon>Micromonosporaceae</taxon>
        <taxon>Micromonospora</taxon>
    </lineage>
</organism>
<accession>A0A7W7WND7</accession>
<proteinExistence type="predicted"/>
<dbReference type="Pfam" id="PF14433">
    <property type="entry name" value="SUKH-3"/>
    <property type="match status" value="1"/>
</dbReference>
<protein>
    <submittedName>
        <fullName evidence="1">Uncharacterized protein</fullName>
    </submittedName>
</protein>
<evidence type="ECO:0000313" key="2">
    <source>
        <dbReference type="Proteomes" id="UP000578819"/>
    </source>
</evidence>
<keyword evidence="2" id="KW-1185">Reference proteome</keyword>
<evidence type="ECO:0000313" key="1">
    <source>
        <dbReference type="EMBL" id="MBB4957123.1"/>
    </source>
</evidence>